<keyword evidence="4" id="KW-1185">Reference proteome</keyword>
<keyword evidence="1" id="KW-0732">Signal</keyword>
<feature type="domain" description="M23ase beta-sheet core" evidence="2">
    <location>
        <begin position="68"/>
        <end position="185"/>
    </location>
</feature>
<dbReference type="Pfam" id="PF01551">
    <property type="entry name" value="Peptidase_M23"/>
    <property type="match status" value="1"/>
</dbReference>
<accession>A0A4U6BT25</accession>
<feature type="signal peptide" evidence="1">
    <location>
        <begin position="1"/>
        <end position="24"/>
    </location>
</feature>
<dbReference type="CDD" id="cd12797">
    <property type="entry name" value="M23_peptidase"/>
    <property type="match status" value="1"/>
</dbReference>
<dbReference type="Proteomes" id="UP000034832">
    <property type="component" value="Unassembled WGS sequence"/>
</dbReference>
<evidence type="ECO:0000259" key="2">
    <source>
        <dbReference type="Pfam" id="PF01551"/>
    </source>
</evidence>
<dbReference type="InterPro" id="IPR011055">
    <property type="entry name" value="Dup_hybrid_motif"/>
</dbReference>
<dbReference type="PANTHER" id="PTHR21666">
    <property type="entry name" value="PEPTIDASE-RELATED"/>
    <property type="match status" value="1"/>
</dbReference>
<evidence type="ECO:0000313" key="4">
    <source>
        <dbReference type="Proteomes" id="UP000034832"/>
    </source>
</evidence>
<gene>
    <name evidence="3" type="ORF">YH63_001160</name>
</gene>
<dbReference type="InterPro" id="IPR050570">
    <property type="entry name" value="Cell_wall_metabolism_enzyme"/>
</dbReference>
<protein>
    <submittedName>
        <fullName evidence="3">M23 family metallopeptidase</fullName>
    </submittedName>
</protein>
<evidence type="ECO:0000313" key="3">
    <source>
        <dbReference type="EMBL" id="TKT73819.1"/>
    </source>
</evidence>
<comment type="caution">
    <text evidence="3">The sequence shown here is derived from an EMBL/GenBank/DDBJ whole genome shotgun (WGS) entry which is preliminary data.</text>
</comment>
<dbReference type="Gene3D" id="2.70.70.10">
    <property type="entry name" value="Glucose Permease (Domain IIA)"/>
    <property type="match status" value="1"/>
</dbReference>
<proteinExistence type="predicted"/>
<dbReference type="PANTHER" id="PTHR21666:SF270">
    <property type="entry name" value="MUREIN HYDROLASE ACTIVATOR ENVC"/>
    <property type="match status" value="1"/>
</dbReference>
<dbReference type="EMBL" id="LBIA02000001">
    <property type="protein sequence ID" value="TKT73819.1"/>
    <property type="molecule type" value="Genomic_DNA"/>
</dbReference>
<dbReference type="OrthoDB" id="5489603at2"/>
<dbReference type="AlphaFoldDB" id="A0A4U6BT25"/>
<organism evidence="3 4">
    <name type="scientific">Afipia massiliensis</name>
    <dbReference type="NCBI Taxonomy" id="211460"/>
    <lineage>
        <taxon>Bacteria</taxon>
        <taxon>Pseudomonadati</taxon>
        <taxon>Pseudomonadota</taxon>
        <taxon>Alphaproteobacteria</taxon>
        <taxon>Hyphomicrobiales</taxon>
        <taxon>Nitrobacteraceae</taxon>
        <taxon>Afipia</taxon>
    </lineage>
</organism>
<name>A0A4U6BT25_9BRAD</name>
<reference evidence="3" key="1">
    <citation type="submission" date="2019-04" db="EMBL/GenBank/DDBJ databases">
        <title>Whole genome sequencing of cave bacteria.</title>
        <authorList>
            <person name="Gan H.M."/>
            <person name="Barton H."/>
            <person name="Savka M.A."/>
        </authorList>
    </citation>
    <scope>NUCLEOTIDE SEQUENCE [LARGE SCALE GENOMIC DNA]</scope>
    <source>
        <strain evidence="3">LC387</strain>
    </source>
</reference>
<dbReference type="InterPro" id="IPR016047">
    <property type="entry name" value="M23ase_b-sheet_dom"/>
</dbReference>
<feature type="chain" id="PRO_5020687192" evidence="1">
    <location>
        <begin position="25"/>
        <end position="331"/>
    </location>
</feature>
<dbReference type="SUPFAM" id="SSF51261">
    <property type="entry name" value="Duplicated hybrid motif"/>
    <property type="match status" value="1"/>
</dbReference>
<sequence length="331" mass="35900">MWSVFRKLCAVGGSILAFISSAVAENLQLKMPVACDLGRTCSIQNYVDVDSSSLAKDYKCGTLTYDGHNGTDFRLRSLDAQRAGVNVLASASGRVLRARDGIPDGSFLKSAREAVRHIECGNGVVIEHPDHWETQYCHMANGSLQVKPGDLVQAGQPLGQVGLSGLTEYPHLHFTVRHRGRIADPFAYDAPSGACDGGEFLWDPSLREQLAYQKRAILNAGFTNSPVTMDLIEGGAAEKELPTIEAPAIVAFIRTIGLKAGDTQWLAVTNPSGHVIAENHAIPLDKNKAQVMLFAGRKRPANGWDQGTYKASYVVKHDGEIVLKKDFELTL</sequence>
<dbReference type="GO" id="GO:0004222">
    <property type="term" value="F:metalloendopeptidase activity"/>
    <property type="evidence" value="ECO:0007669"/>
    <property type="project" value="TreeGrafter"/>
</dbReference>
<dbReference type="STRING" id="211460.YH63_17705"/>
<evidence type="ECO:0000256" key="1">
    <source>
        <dbReference type="SAM" id="SignalP"/>
    </source>
</evidence>